<keyword evidence="2" id="KW-1185">Reference proteome</keyword>
<reference evidence="1 2" key="1">
    <citation type="submission" date="2011-02" db="EMBL/GenBank/DDBJ databases">
        <title>The Genome Sequence of Mortierella verticillata NRRL 6337.</title>
        <authorList>
            <consortium name="The Broad Institute Genome Sequencing Platform"/>
            <person name="Russ C."/>
            <person name="Cuomo C."/>
            <person name="Burger G."/>
            <person name="Gray M.W."/>
            <person name="Holland P.W.H."/>
            <person name="King N."/>
            <person name="Lang F.B.F."/>
            <person name="Roger A.J."/>
            <person name="Ruiz-Trillo I."/>
            <person name="Young S.K."/>
            <person name="Zeng Q."/>
            <person name="Gargeya S."/>
            <person name="Alvarado L."/>
            <person name="Berlin A."/>
            <person name="Chapman S.B."/>
            <person name="Chen Z."/>
            <person name="Freedman E."/>
            <person name="Gellesch M."/>
            <person name="Goldberg J."/>
            <person name="Griggs A."/>
            <person name="Gujja S."/>
            <person name="Heilman E."/>
            <person name="Heiman D."/>
            <person name="Howarth C."/>
            <person name="Mehta T."/>
            <person name="Neiman D."/>
            <person name="Pearson M."/>
            <person name="Roberts A."/>
            <person name="Saif S."/>
            <person name="Shea T."/>
            <person name="Shenoy N."/>
            <person name="Sisk P."/>
            <person name="Stolte C."/>
            <person name="Sykes S."/>
            <person name="White J."/>
            <person name="Yandava C."/>
            <person name="Haas B."/>
            <person name="Nusbaum C."/>
            <person name="Birren B."/>
        </authorList>
    </citation>
    <scope>NUCLEOTIDE SEQUENCE [LARGE SCALE GENOMIC DNA]</scope>
    <source>
        <strain evidence="1 2">NRRL 6337</strain>
    </source>
</reference>
<dbReference type="EMBL" id="KN042439">
    <property type="protein sequence ID" value="KFH61800.1"/>
    <property type="molecule type" value="Genomic_DNA"/>
</dbReference>
<evidence type="ECO:0000313" key="1">
    <source>
        <dbReference type="EMBL" id="KFH61800.1"/>
    </source>
</evidence>
<evidence type="ECO:0000313" key="2">
    <source>
        <dbReference type="Proteomes" id="UP000243308"/>
    </source>
</evidence>
<sequence>MGRQQQKNCHISHIFGRWIALFKNLIDVFYRELMCQPRYTMRRYKYLNNDSAPQRDVAYNSKGIANKYVFQRSSLDICYFVCDTVDEFYDHYSKKTPCSRMYFEVINDEFSTQKFKLDIDGRVGNEEMEYILKVMRRIFRKLTTRKPEILVYDISTSYHVVVANLSFSATSCEMLANAIYEKVSKKYPLEASLIDTVVYKRCRCFVLKGVPNMHNVDGNISTVLGNYHRWRTLRRVLFHTLLTVITSMKGKSLMLCWILAHITTENMASETRKVARLFPKTLL</sequence>
<dbReference type="Proteomes" id="UP000243308">
    <property type="component" value="Unassembled WGS sequence"/>
</dbReference>
<dbReference type="AlphaFoldDB" id="A0A086TIM3"/>
<accession>A0A086TIM3</accession>
<dbReference type="OrthoDB" id="10518890at2759"/>
<gene>
    <name evidence="1" type="ORF">MVEG_12383</name>
</gene>
<proteinExistence type="predicted"/>
<protein>
    <submittedName>
        <fullName evidence="1">Uncharacterized protein</fullName>
    </submittedName>
</protein>
<organism evidence="1 2">
    <name type="scientific">Podila verticillata NRRL 6337</name>
    <dbReference type="NCBI Taxonomy" id="1069443"/>
    <lineage>
        <taxon>Eukaryota</taxon>
        <taxon>Fungi</taxon>
        <taxon>Fungi incertae sedis</taxon>
        <taxon>Mucoromycota</taxon>
        <taxon>Mortierellomycotina</taxon>
        <taxon>Mortierellomycetes</taxon>
        <taxon>Mortierellales</taxon>
        <taxon>Mortierellaceae</taxon>
        <taxon>Podila</taxon>
    </lineage>
</organism>
<name>A0A086TIM3_9FUNG</name>